<feature type="compositionally biased region" description="Low complexity" evidence="1">
    <location>
        <begin position="61"/>
        <end position="76"/>
    </location>
</feature>
<proteinExistence type="predicted"/>
<evidence type="ECO:0000313" key="2">
    <source>
        <dbReference type="EMBL" id="DAD26135.1"/>
    </source>
</evidence>
<evidence type="ECO:0000313" key="3">
    <source>
        <dbReference type="Proteomes" id="UP000607653"/>
    </source>
</evidence>
<name>A0A822Y520_NELNU</name>
<accession>A0A822Y520</accession>
<evidence type="ECO:0000256" key="1">
    <source>
        <dbReference type="SAM" id="MobiDB-lite"/>
    </source>
</evidence>
<keyword evidence="3" id="KW-1185">Reference proteome</keyword>
<feature type="region of interest" description="Disordered" evidence="1">
    <location>
        <begin position="1"/>
        <end position="105"/>
    </location>
</feature>
<dbReference type="Proteomes" id="UP000607653">
    <property type="component" value="Unassembled WGS sequence"/>
</dbReference>
<comment type="caution">
    <text evidence="2">The sequence shown here is derived from an EMBL/GenBank/DDBJ whole genome shotgun (WGS) entry which is preliminary data.</text>
</comment>
<organism evidence="2 3">
    <name type="scientific">Nelumbo nucifera</name>
    <name type="common">Sacred lotus</name>
    <dbReference type="NCBI Taxonomy" id="4432"/>
    <lineage>
        <taxon>Eukaryota</taxon>
        <taxon>Viridiplantae</taxon>
        <taxon>Streptophyta</taxon>
        <taxon>Embryophyta</taxon>
        <taxon>Tracheophyta</taxon>
        <taxon>Spermatophyta</taxon>
        <taxon>Magnoliopsida</taxon>
        <taxon>Proteales</taxon>
        <taxon>Nelumbonaceae</taxon>
        <taxon>Nelumbo</taxon>
    </lineage>
</organism>
<sequence length="105" mass="11046">MEKIRCSNLESSSGTRSVAVELTKDVESGDEADEAEAHHEDDGGSYLQARGVVSIEPQHVASAPASAKPAGAASRSTSEPPAPHPCRCGSRSARRYADGAWPSRR</sequence>
<reference evidence="2 3" key="1">
    <citation type="journal article" date="2020" name="Mol. Biol. Evol.">
        <title>Distinct Expression and Methylation Patterns for Genes with Different Fates following a Single Whole-Genome Duplication in Flowering Plants.</title>
        <authorList>
            <person name="Shi T."/>
            <person name="Rahmani R.S."/>
            <person name="Gugger P.F."/>
            <person name="Wang M."/>
            <person name="Li H."/>
            <person name="Zhang Y."/>
            <person name="Li Z."/>
            <person name="Wang Q."/>
            <person name="Van de Peer Y."/>
            <person name="Marchal K."/>
            <person name="Chen J."/>
        </authorList>
    </citation>
    <scope>NUCLEOTIDE SEQUENCE [LARGE SCALE GENOMIC DNA]</scope>
    <source>
        <tissue evidence="2">Leaf</tissue>
    </source>
</reference>
<gene>
    <name evidence="2" type="ORF">HUJ06_027602</name>
</gene>
<protein>
    <submittedName>
        <fullName evidence="2">Uncharacterized protein</fullName>
    </submittedName>
</protein>
<dbReference type="EMBL" id="DUZY01000002">
    <property type="protein sequence ID" value="DAD26135.1"/>
    <property type="molecule type" value="Genomic_DNA"/>
</dbReference>
<dbReference type="AlphaFoldDB" id="A0A822Y520"/>